<sequence>MADLSIIAPNTTSFVRAGGQLPISWSFSGTYPPTISIELVDNSKQLFTGPLALFSNLQTTSGLASWTIPKLGFVGDKFSIILVANIGGTATILAEGPAFSIKPEGTPAPTTAPGTGHNSSSSNSWSLCAKAVVAAMLVAVLFSL</sequence>
<reference evidence="3" key="1">
    <citation type="journal article" date="2020" name="Fungal Divers.">
        <title>Resolving the Mortierellaceae phylogeny through synthesis of multi-gene phylogenetics and phylogenomics.</title>
        <authorList>
            <person name="Vandepol N."/>
            <person name="Liber J."/>
            <person name="Desiro A."/>
            <person name="Na H."/>
            <person name="Kennedy M."/>
            <person name="Barry K."/>
            <person name="Grigoriev I.V."/>
            <person name="Miller A.N."/>
            <person name="O'Donnell K."/>
            <person name="Stajich J.E."/>
            <person name="Bonito G."/>
        </authorList>
    </citation>
    <scope>NUCLEOTIDE SEQUENCE</scope>
    <source>
        <strain evidence="3">NVP1</strain>
    </source>
</reference>
<dbReference type="EMBL" id="JAAAUY010001504">
    <property type="protein sequence ID" value="KAF9322593.1"/>
    <property type="molecule type" value="Genomic_DNA"/>
</dbReference>
<evidence type="ECO:0000259" key="2">
    <source>
        <dbReference type="Pfam" id="PF10342"/>
    </source>
</evidence>
<dbReference type="AlphaFoldDB" id="A0A9P5SBN1"/>
<name>A0A9P5SBN1_9FUNG</name>
<evidence type="ECO:0000256" key="1">
    <source>
        <dbReference type="ARBA" id="ARBA00022729"/>
    </source>
</evidence>
<dbReference type="InterPro" id="IPR018466">
    <property type="entry name" value="Kre9/Knh1-like_N"/>
</dbReference>
<protein>
    <recommendedName>
        <fullName evidence="2">Yeast cell wall synthesis Kre9/Knh1-like N-terminal domain-containing protein</fullName>
    </recommendedName>
</protein>
<feature type="domain" description="Yeast cell wall synthesis Kre9/Knh1-like N-terminal" evidence="2">
    <location>
        <begin position="9"/>
        <end position="101"/>
    </location>
</feature>
<accession>A0A9P5SBN1</accession>
<keyword evidence="4" id="KW-1185">Reference proteome</keyword>
<dbReference type="Proteomes" id="UP000696485">
    <property type="component" value="Unassembled WGS sequence"/>
</dbReference>
<comment type="caution">
    <text evidence="3">The sequence shown here is derived from an EMBL/GenBank/DDBJ whole genome shotgun (WGS) entry which is preliminary data.</text>
</comment>
<evidence type="ECO:0000313" key="3">
    <source>
        <dbReference type="EMBL" id="KAF9322593.1"/>
    </source>
</evidence>
<proteinExistence type="predicted"/>
<evidence type="ECO:0000313" key="4">
    <source>
        <dbReference type="Proteomes" id="UP000696485"/>
    </source>
</evidence>
<organism evidence="3 4">
    <name type="scientific">Podila minutissima</name>
    <dbReference type="NCBI Taxonomy" id="64525"/>
    <lineage>
        <taxon>Eukaryota</taxon>
        <taxon>Fungi</taxon>
        <taxon>Fungi incertae sedis</taxon>
        <taxon>Mucoromycota</taxon>
        <taxon>Mortierellomycotina</taxon>
        <taxon>Mortierellomycetes</taxon>
        <taxon>Mortierellales</taxon>
        <taxon>Mortierellaceae</taxon>
        <taxon>Podila</taxon>
    </lineage>
</organism>
<keyword evidence="1" id="KW-0732">Signal</keyword>
<gene>
    <name evidence="3" type="ORF">BG006_002255</name>
</gene>
<dbReference type="Pfam" id="PF10342">
    <property type="entry name" value="Kre9_KNH"/>
    <property type="match status" value="1"/>
</dbReference>